<feature type="transmembrane region" description="Helical" evidence="7">
    <location>
        <begin position="458"/>
        <end position="475"/>
    </location>
</feature>
<name>A0ABX1GKK7_9FLAO</name>
<evidence type="ECO:0000256" key="7">
    <source>
        <dbReference type="SAM" id="Phobius"/>
    </source>
</evidence>
<evidence type="ECO:0000256" key="4">
    <source>
        <dbReference type="ARBA" id="ARBA00022989"/>
    </source>
</evidence>
<evidence type="ECO:0000256" key="5">
    <source>
        <dbReference type="ARBA" id="ARBA00023136"/>
    </source>
</evidence>
<evidence type="ECO:0000313" key="9">
    <source>
        <dbReference type="Proteomes" id="UP000718451"/>
    </source>
</evidence>
<evidence type="ECO:0000256" key="1">
    <source>
        <dbReference type="ARBA" id="ARBA00004141"/>
    </source>
</evidence>
<keyword evidence="5 7" id="KW-0472">Membrane</keyword>
<feature type="transmembrane region" description="Helical" evidence="7">
    <location>
        <begin position="192"/>
        <end position="216"/>
    </location>
</feature>
<feature type="transmembrane region" description="Helical" evidence="7">
    <location>
        <begin position="411"/>
        <end position="429"/>
    </location>
</feature>
<dbReference type="PROSITE" id="PS50283">
    <property type="entry name" value="NA_SOLUT_SYMP_3"/>
    <property type="match status" value="1"/>
</dbReference>
<comment type="similarity">
    <text evidence="2 6">Belongs to the sodium:solute symporter (SSF) (TC 2.A.21) family.</text>
</comment>
<accession>A0ABX1GKK7</accession>
<feature type="transmembrane region" description="Helical" evidence="7">
    <location>
        <begin position="434"/>
        <end position="452"/>
    </location>
</feature>
<keyword evidence="4 7" id="KW-1133">Transmembrane helix</keyword>
<comment type="subcellular location">
    <subcellularLocation>
        <location evidence="1">Membrane</location>
        <topology evidence="1">Multi-pass membrane protein</topology>
    </subcellularLocation>
</comment>
<dbReference type="NCBIfam" id="TIGR00813">
    <property type="entry name" value="sss"/>
    <property type="match status" value="1"/>
</dbReference>
<feature type="transmembrane region" description="Helical" evidence="7">
    <location>
        <begin position="116"/>
        <end position="141"/>
    </location>
</feature>
<dbReference type="InterPro" id="IPR038377">
    <property type="entry name" value="Na/Glc_symporter_sf"/>
</dbReference>
<feature type="transmembrane region" description="Helical" evidence="7">
    <location>
        <begin position="77"/>
        <end position="95"/>
    </location>
</feature>
<evidence type="ECO:0000313" key="8">
    <source>
        <dbReference type="EMBL" id="NKI30391.1"/>
    </source>
</evidence>
<feature type="transmembrane region" description="Helical" evidence="7">
    <location>
        <begin position="318"/>
        <end position="336"/>
    </location>
</feature>
<dbReference type="Proteomes" id="UP000718451">
    <property type="component" value="Unassembled WGS sequence"/>
</dbReference>
<feature type="transmembrane region" description="Helical" evidence="7">
    <location>
        <begin position="375"/>
        <end position="395"/>
    </location>
</feature>
<keyword evidence="3 7" id="KW-0812">Transmembrane</keyword>
<dbReference type="EMBL" id="JAAWWL010000001">
    <property type="protein sequence ID" value="NKI30391.1"/>
    <property type="molecule type" value="Genomic_DNA"/>
</dbReference>
<comment type="caution">
    <text evidence="8">The sequence shown here is derived from an EMBL/GenBank/DDBJ whole genome shotgun (WGS) entry which is preliminary data.</text>
</comment>
<keyword evidence="9" id="KW-1185">Reference proteome</keyword>
<dbReference type="Pfam" id="PF00474">
    <property type="entry name" value="SSF"/>
    <property type="match status" value="1"/>
</dbReference>
<gene>
    <name evidence="8" type="ORF">HCU67_00425</name>
</gene>
<dbReference type="PANTHER" id="PTHR11819">
    <property type="entry name" value="SOLUTE CARRIER FAMILY 5"/>
    <property type="match status" value="1"/>
</dbReference>
<dbReference type="RefSeq" id="WP_168550643.1">
    <property type="nucleotide sequence ID" value="NZ_JAAWWL010000001.1"/>
</dbReference>
<sequence length="514" mass="56632">MVDLVLVLVYFAAVMIAAISGRQKGEVTSEDYFLSSRSLKWPSIAFSTIATNVQGYQFLGMMGSAYLYGLAQASLEINAIQGILLAAFIFVPLYLKEKVVTITQFIKTRLGKKVALAYSLSNIFLFSTITIGAALFWGAYAADIVFGEYLALIHEDRLTRITILIFILGLFSAIYTYLGGLSAVVKTDVIQFLILFAGGITVLFIAIHHLGGWSQLYQKTPELMHLHLPADHEKLPWPHIFGLFLLNINYWCANQSVVQRSLAAKNLKQAQIGLMVGGLMKYAMAIIIVVPGIALVGILGSKGLGDPDMAFPYLVNTYLPIGAKGLVLCALFASLMSTVDSTFNSLATLWSIDIYKGYLKKDAPDKEVVKAGKRAILFAFISGVTIGVVLLYLKFSDPDAAFTHTLNELRYYINCAIVVLICAAVFLFAPKHKVAFLAFFATIALQFVFKAAFPEMNYFIRAMWVIVCGFLIIALGSMTKFTSWKELFNPASKKITQFGIGMLASLVLLHIIFH</sequence>
<feature type="transmembrane region" description="Helical" evidence="7">
    <location>
        <begin position="236"/>
        <end position="253"/>
    </location>
</feature>
<proteinExistence type="inferred from homology"/>
<evidence type="ECO:0000256" key="6">
    <source>
        <dbReference type="RuleBase" id="RU362091"/>
    </source>
</evidence>
<organism evidence="8 9">
    <name type="scientific">Croceivirga thetidis</name>
    <dbReference type="NCBI Taxonomy" id="2721623"/>
    <lineage>
        <taxon>Bacteria</taxon>
        <taxon>Pseudomonadati</taxon>
        <taxon>Bacteroidota</taxon>
        <taxon>Flavobacteriia</taxon>
        <taxon>Flavobacteriales</taxon>
        <taxon>Flavobacteriaceae</taxon>
        <taxon>Croceivirga</taxon>
    </lineage>
</organism>
<dbReference type="PANTHER" id="PTHR11819:SF195">
    <property type="entry name" value="SODIUM_GLUCOSE COTRANSPORTER 4"/>
    <property type="match status" value="1"/>
</dbReference>
<feature type="transmembrane region" description="Helical" evidence="7">
    <location>
        <begin position="161"/>
        <end position="185"/>
    </location>
</feature>
<feature type="transmembrane region" description="Helical" evidence="7">
    <location>
        <begin position="495"/>
        <end position="513"/>
    </location>
</feature>
<evidence type="ECO:0000256" key="3">
    <source>
        <dbReference type="ARBA" id="ARBA00022692"/>
    </source>
</evidence>
<dbReference type="Gene3D" id="1.20.1730.10">
    <property type="entry name" value="Sodium/glucose cotransporter"/>
    <property type="match status" value="1"/>
</dbReference>
<dbReference type="InterPro" id="IPR001734">
    <property type="entry name" value="Na/solute_symporter"/>
</dbReference>
<protein>
    <submittedName>
        <fullName evidence="8">Sodium/solute symporter</fullName>
    </submittedName>
</protein>
<evidence type="ECO:0000256" key="2">
    <source>
        <dbReference type="ARBA" id="ARBA00006434"/>
    </source>
</evidence>
<feature type="transmembrane region" description="Helical" evidence="7">
    <location>
        <begin position="274"/>
        <end position="298"/>
    </location>
</feature>
<reference evidence="8 9" key="1">
    <citation type="submission" date="2020-04" db="EMBL/GenBank/DDBJ databases">
        <authorList>
            <person name="Yoon J."/>
        </authorList>
    </citation>
    <scope>NUCLEOTIDE SEQUENCE [LARGE SCALE GENOMIC DNA]</scope>
    <source>
        <strain evidence="8 9">DJ-13</strain>
    </source>
</reference>